<reference evidence="2" key="1">
    <citation type="journal article" date="2022" name="Mol. Ecol. Resour.">
        <title>The genomes of chicory, endive, great burdock and yacon provide insights into Asteraceae palaeo-polyploidization history and plant inulin production.</title>
        <authorList>
            <person name="Fan W."/>
            <person name="Wang S."/>
            <person name="Wang H."/>
            <person name="Wang A."/>
            <person name="Jiang F."/>
            <person name="Liu H."/>
            <person name="Zhao H."/>
            <person name="Xu D."/>
            <person name="Zhang Y."/>
        </authorList>
    </citation>
    <scope>NUCLEOTIDE SEQUENCE [LARGE SCALE GENOMIC DNA]</scope>
    <source>
        <strain evidence="2">cv. Yunnan</strain>
    </source>
</reference>
<sequence>MEKLMVNVTDNKPCDTCEEPEKLLKAYVEACRRNVKFNGSVAIANGESDIAYARVYMLTHSKEYDME</sequence>
<accession>A0ACB9D5A5</accession>
<evidence type="ECO:0000313" key="2">
    <source>
        <dbReference type="Proteomes" id="UP001056120"/>
    </source>
</evidence>
<dbReference type="EMBL" id="CM042037">
    <property type="protein sequence ID" value="KAI3741691.1"/>
    <property type="molecule type" value="Genomic_DNA"/>
</dbReference>
<reference evidence="1 2" key="2">
    <citation type="journal article" date="2022" name="Mol. Ecol. Resour.">
        <title>The genomes of chicory, endive, great burdock and yacon provide insights into Asteraceae paleo-polyploidization history and plant inulin production.</title>
        <authorList>
            <person name="Fan W."/>
            <person name="Wang S."/>
            <person name="Wang H."/>
            <person name="Wang A."/>
            <person name="Jiang F."/>
            <person name="Liu H."/>
            <person name="Zhao H."/>
            <person name="Xu D."/>
            <person name="Zhang Y."/>
        </authorList>
    </citation>
    <scope>NUCLEOTIDE SEQUENCE [LARGE SCALE GENOMIC DNA]</scope>
    <source>
        <strain evidence="2">cv. Yunnan</strain>
        <tissue evidence="1">Leaves</tissue>
    </source>
</reference>
<protein>
    <submittedName>
        <fullName evidence="1">Uncharacterized protein</fullName>
    </submittedName>
</protein>
<gene>
    <name evidence="1" type="ORF">L1987_59365</name>
</gene>
<organism evidence="1 2">
    <name type="scientific">Smallanthus sonchifolius</name>
    <dbReference type="NCBI Taxonomy" id="185202"/>
    <lineage>
        <taxon>Eukaryota</taxon>
        <taxon>Viridiplantae</taxon>
        <taxon>Streptophyta</taxon>
        <taxon>Embryophyta</taxon>
        <taxon>Tracheophyta</taxon>
        <taxon>Spermatophyta</taxon>
        <taxon>Magnoliopsida</taxon>
        <taxon>eudicotyledons</taxon>
        <taxon>Gunneridae</taxon>
        <taxon>Pentapetalae</taxon>
        <taxon>asterids</taxon>
        <taxon>campanulids</taxon>
        <taxon>Asterales</taxon>
        <taxon>Asteraceae</taxon>
        <taxon>Asteroideae</taxon>
        <taxon>Heliantheae alliance</taxon>
        <taxon>Millerieae</taxon>
        <taxon>Smallanthus</taxon>
    </lineage>
</organism>
<name>A0ACB9D5A5_9ASTR</name>
<evidence type="ECO:0000313" key="1">
    <source>
        <dbReference type="EMBL" id="KAI3741691.1"/>
    </source>
</evidence>
<proteinExistence type="predicted"/>
<comment type="caution">
    <text evidence="1">The sequence shown here is derived from an EMBL/GenBank/DDBJ whole genome shotgun (WGS) entry which is preliminary data.</text>
</comment>
<keyword evidence="2" id="KW-1185">Reference proteome</keyword>
<dbReference type="Proteomes" id="UP001056120">
    <property type="component" value="Linkage Group LG20"/>
</dbReference>